<protein>
    <submittedName>
        <fullName evidence="1">MmcB family DNA repair protein</fullName>
    </submittedName>
</protein>
<keyword evidence="2" id="KW-1185">Reference proteome</keyword>
<dbReference type="Pfam" id="PF06319">
    <property type="entry name" value="MmcB-like"/>
    <property type="match status" value="1"/>
</dbReference>
<dbReference type="EMBL" id="CP053923">
    <property type="protein sequence ID" value="QNT71211.1"/>
    <property type="molecule type" value="Genomic_DNA"/>
</dbReference>
<dbReference type="Proteomes" id="UP000516369">
    <property type="component" value="Chromosome"/>
</dbReference>
<dbReference type="KEGG" id="dvn:HQ394_08180"/>
<dbReference type="PIRSF" id="PIRSF031796">
    <property type="entry name" value="UPC031796"/>
    <property type="match status" value="1"/>
</dbReference>
<accession>A0A7H1N675</accession>
<name>A0A7H1N675_9PROT</name>
<dbReference type="InterPro" id="IPR009394">
    <property type="entry name" value="MmcB-like"/>
</dbReference>
<evidence type="ECO:0000313" key="2">
    <source>
        <dbReference type="Proteomes" id="UP000516369"/>
    </source>
</evidence>
<sequence length="152" mass="16536">MIPHEPLSAAAPRGPLGATTIIRGIFRLFTQLDYRALVEMPLANGRRADVVAVDRRGGIVLVEVKSSLADYRADSKWTTYLDYTDRFYFAVAADFPVAVLPADTGLIIADAYEAAILRPAPERQIAAPRRKAMLLAFARLAAGRLSGLVDPP</sequence>
<evidence type="ECO:0000313" key="1">
    <source>
        <dbReference type="EMBL" id="QNT71211.1"/>
    </source>
</evidence>
<proteinExistence type="predicted"/>
<gene>
    <name evidence="1" type="ORF">HQ394_08180</name>
</gene>
<reference evidence="1 2" key="1">
    <citation type="submission" date="2020-05" db="EMBL/GenBank/DDBJ databases">
        <title>Complete closed genome sequence of Defluviicoccus vanus.</title>
        <authorList>
            <person name="Bessarab I."/>
            <person name="Arumugam K."/>
            <person name="Maszenan A.M."/>
            <person name="Seviour R.J."/>
            <person name="Williams R.B."/>
        </authorList>
    </citation>
    <scope>NUCLEOTIDE SEQUENCE [LARGE SCALE GENOMIC DNA]</scope>
    <source>
        <strain evidence="1 2">Ben 114</strain>
    </source>
</reference>
<organism evidence="1 2">
    <name type="scientific">Defluviicoccus vanus</name>
    <dbReference type="NCBI Taxonomy" id="111831"/>
    <lineage>
        <taxon>Bacteria</taxon>
        <taxon>Pseudomonadati</taxon>
        <taxon>Pseudomonadota</taxon>
        <taxon>Alphaproteobacteria</taxon>
        <taxon>Rhodospirillales</taxon>
        <taxon>Rhodospirillaceae</taxon>
        <taxon>Defluviicoccus</taxon>
    </lineage>
</organism>
<dbReference type="AlphaFoldDB" id="A0A7H1N675"/>